<comment type="catalytic activity">
    <reaction evidence="2">
        <text>2 GTP = 3',3'-c-di-GMP + 2 diphosphate</text>
        <dbReference type="Rhea" id="RHEA:24898"/>
        <dbReference type="ChEBI" id="CHEBI:33019"/>
        <dbReference type="ChEBI" id="CHEBI:37565"/>
        <dbReference type="ChEBI" id="CHEBI:58805"/>
        <dbReference type="EC" id="2.7.7.65"/>
    </reaction>
</comment>
<feature type="domain" description="Response regulatory" evidence="4">
    <location>
        <begin position="4"/>
        <end position="120"/>
    </location>
</feature>
<comment type="caution">
    <text evidence="6">The sequence shown here is derived from an EMBL/GenBank/DDBJ whole genome shotgun (WGS) entry which is preliminary data.</text>
</comment>
<dbReference type="GO" id="GO:0052621">
    <property type="term" value="F:diguanylate cyclase activity"/>
    <property type="evidence" value="ECO:0007669"/>
    <property type="project" value="UniProtKB-EC"/>
</dbReference>
<reference evidence="6 7" key="1">
    <citation type="submission" date="2019-03" db="EMBL/GenBank/DDBJ databases">
        <title>Ruegeria lutea sp. nov., a novel strain, isolated from marine sediment, the Masan Bay, South Korea.</title>
        <authorList>
            <person name="Kim J."/>
            <person name="Kim D.-Y."/>
            <person name="Lee S.-S."/>
        </authorList>
    </citation>
    <scope>NUCLEOTIDE SEQUENCE [LARGE SCALE GENOMIC DNA]</scope>
    <source>
        <strain evidence="6 7">318-1</strain>
    </source>
</reference>
<evidence type="ECO:0000256" key="2">
    <source>
        <dbReference type="ARBA" id="ARBA00034247"/>
    </source>
</evidence>
<dbReference type="GO" id="GO:0005886">
    <property type="term" value="C:plasma membrane"/>
    <property type="evidence" value="ECO:0007669"/>
    <property type="project" value="TreeGrafter"/>
</dbReference>
<dbReference type="AlphaFoldDB" id="A0A4R5V9Y3"/>
<dbReference type="InterPro" id="IPR043128">
    <property type="entry name" value="Rev_trsase/Diguanyl_cyclase"/>
</dbReference>
<dbReference type="SMART" id="SM00448">
    <property type="entry name" value="REC"/>
    <property type="match status" value="1"/>
</dbReference>
<protein>
    <recommendedName>
        <fullName evidence="1">diguanylate cyclase</fullName>
        <ecNumber evidence="1">2.7.7.65</ecNumber>
    </recommendedName>
</protein>
<name>A0A4R5V9Y3_9RHOB</name>
<dbReference type="CDD" id="cd01949">
    <property type="entry name" value="GGDEF"/>
    <property type="match status" value="1"/>
</dbReference>
<organism evidence="6 7">
    <name type="scientific">Antarcticimicrobium luteum</name>
    <dbReference type="NCBI Taxonomy" id="2547397"/>
    <lineage>
        <taxon>Bacteria</taxon>
        <taxon>Pseudomonadati</taxon>
        <taxon>Pseudomonadota</taxon>
        <taxon>Alphaproteobacteria</taxon>
        <taxon>Rhodobacterales</taxon>
        <taxon>Paracoccaceae</taxon>
        <taxon>Antarcticimicrobium</taxon>
    </lineage>
</organism>
<dbReference type="InterPro" id="IPR050469">
    <property type="entry name" value="Diguanylate_Cyclase"/>
</dbReference>
<dbReference type="InterPro" id="IPR000160">
    <property type="entry name" value="GGDEF_dom"/>
</dbReference>
<dbReference type="Proteomes" id="UP000295301">
    <property type="component" value="Unassembled WGS sequence"/>
</dbReference>
<dbReference type="InterPro" id="IPR011006">
    <property type="entry name" value="CheY-like_superfamily"/>
</dbReference>
<dbReference type="Gene3D" id="3.40.50.2300">
    <property type="match status" value="1"/>
</dbReference>
<dbReference type="EC" id="2.7.7.65" evidence="1"/>
<evidence type="ECO:0000259" key="5">
    <source>
        <dbReference type="PROSITE" id="PS50887"/>
    </source>
</evidence>
<dbReference type="GO" id="GO:1902201">
    <property type="term" value="P:negative regulation of bacterial-type flagellum-dependent cell motility"/>
    <property type="evidence" value="ECO:0007669"/>
    <property type="project" value="TreeGrafter"/>
</dbReference>
<dbReference type="SMART" id="SM00267">
    <property type="entry name" value="GGDEF"/>
    <property type="match status" value="1"/>
</dbReference>
<feature type="domain" description="GGDEF" evidence="5">
    <location>
        <begin position="325"/>
        <end position="467"/>
    </location>
</feature>
<dbReference type="Pfam" id="PF00072">
    <property type="entry name" value="Response_reg"/>
    <property type="match status" value="1"/>
</dbReference>
<dbReference type="NCBIfam" id="TIGR00254">
    <property type="entry name" value="GGDEF"/>
    <property type="match status" value="1"/>
</dbReference>
<evidence type="ECO:0000259" key="4">
    <source>
        <dbReference type="PROSITE" id="PS50110"/>
    </source>
</evidence>
<dbReference type="SUPFAM" id="SSF55073">
    <property type="entry name" value="Nucleotide cyclase"/>
    <property type="match status" value="1"/>
</dbReference>
<evidence type="ECO:0000313" key="6">
    <source>
        <dbReference type="EMBL" id="TDK48764.1"/>
    </source>
</evidence>
<comment type="caution">
    <text evidence="3">Lacks conserved residue(s) required for the propagation of feature annotation.</text>
</comment>
<proteinExistence type="predicted"/>
<keyword evidence="7" id="KW-1185">Reference proteome</keyword>
<dbReference type="RefSeq" id="WP_133359594.1">
    <property type="nucleotide sequence ID" value="NZ_SMUV01000063.1"/>
</dbReference>
<dbReference type="PROSITE" id="PS50887">
    <property type="entry name" value="GGDEF"/>
    <property type="match status" value="1"/>
</dbReference>
<dbReference type="InterPro" id="IPR029787">
    <property type="entry name" value="Nucleotide_cyclase"/>
</dbReference>
<accession>A0A4R5V9Y3</accession>
<dbReference type="InterPro" id="IPR001789">
    <property type="entry name" value="Sig_transdc_resp-reg_receiver"/>
</dbReference>
<evidence type="ECO:0000256" key="1">
    <source>
        <dbReference type="ARBA" id="ARBA00012528"/>
    </source>
</evidence>
<dbReference type="SUPFAM" id="SSF52172">
    <property type="entry name" value="CheY-like"/>
    <property type="match status" value="2"/>
</dbReference>
<gene>
    <name evidence="6" type="ORF">E1832_09955</name>
</gene>
<dbReference type="GO" id="GO:0043709">
    <property type="term" value="P:cell adhesion involved in single-species biofilm formation"/>
    <property type="evidence" value="ECO:0007669"/>
    <property type="project" value="TreeGrafter"/>
</dbReference>
<evidence type="ECO:0000256" key="3">
    <source>
        <dbReference type="PROSITE-ProRule" id="PRU00169"/>
    </source>
</evidence>
<dbReference type="EMBL" id="SMUV01000063">
    <property type="protein sequence ID" value="TDK48764.1"/>
    <property type="molecule type" value="Genomic_DNA"/>
</dbReference>
<dbReference type="PROSITE" id="PS50110">
    <property type="entry name" value="RESPONSE_REGULATORY"/>
    <property type="match status" value="1"/>
</dbReference>
<dbReference type="OrthoDB" id="9812260at2"/>
<dbReference type="GO" id="GO:0000160">
    <property type="term" value="P:phosphorelay signal transduction system"/>
    <property type="evidence" value="ECO:0007669"/>
    <property type="project" value="InterPro"/>
</dbReference>
<dbReference type="Gene3D" id="3.30.70.270">
    <property type="match status" value="1"/>
</dbReference>
<dbReference type="PANTHER" id="PTHR45138:SF9">
    <property type="entry name" value="DIGUANYLATE CYCLASE DGCM-RELATED"/>
    <property type="match status" value="1"/>
</dbReference>
<dbReference type="PANTHER" id="PTHR45138">
    <property type="entry name" value="REGULATORY COMPONENTS OF SENSORY TRANSDUCTION SYSTEM"/>
    <property type="match status" value="1"/>
</dbReference>
<dbReference type="FunFam" id="3.30.70.270:FF:000001">
    <property type="entry name" value="Diguanylate cyclase domain protein"/>
    <property type="match status" value="1"/>
</dbReference>
<sequence>MHATILIADADATRRLMLEFQLGAAWYRVVMATRMTDAMAMARRLRPDLILAAMTLPGGDAPDLRARLRDDPALARVPMIALTAQNDRAARLRALAAGIDDALCPSVDDRLMQARIRSLIRAGYSSEGLDLGGGAAAVAGLSEAAASYTARPSGARVTLITGTADTARSWHRALARHAPAHRIVCHTIDAGGRLLPQRPCADAAVIELSAPRATGMLHLLAGLRAAGATRDMAVIAVPPAGDARLAAEALDRGAHDVTAPGFDGAELALRLAAQLRRRARADRQRATVQDGLRAALHDPMTGLYNRRHALPYLAGALRAAAGRTEGVAVMLADLDRFKRVNDHHGHPAGDAVLTAAAQRLRAALPAGAMIARYGGDEFLIVLPGTAREAAAEAAADLAARLCRQLGEQPVRAPGLAAPVSVTLSIGLAIGPAAAPGDEPAEALIRRADRALYAAKSAGRNRIAVAPALV</sequence>
<dbReference type="Pfam" id="PF00990">
    <property type="entry name" value="GGDEF"/>
    <property type="match status" value="1"/>
</dbReference>
<evidence type="ECO:0000313" key="7">
    <source>
        <dbReference type="Proteomes" id="UP000295301"/>
    </source>
</evidence>